<protein>
    <recommendedName>
        <fullName evidence="3">OmpA-like domain-containing protein</fullName>
    </recommendedName>
</protein>
<keyword evidence="5" id="KW-1185">Reference proteome</keyword>
<dbReference type="PANTHER" id="PTHR30329:SF21">
    <property type="entry name" value="LIPOPROTEIN YIAD-RELATED"/>
    <property type="match status" value="1"/>
</dbReference>
<accession>A0A0F5IPW4</accession>
<dbReference type="PATRIC" id="fig|1203610.3.peg.5276"/>
<dbReference type="InterPro" id="IPR050330">
    <property type="entry name" value="Bact_OuterMem_StrucFunc"/>
</dbReference>
<dbReference type="RefSeq" id="WP_028727987.1">
    <property type="nucleotide sequence ID" value="NZ_AUAE01000025.1"/>
</dbReference>
<dbReference type="HOGENOM" id="CLU_016890_2_2_10"/>
<proteinExistence type="predicted"/>
<dbReference type="AlphaFoldDB" id="A0A0F5IPW4"/>
<feature type="domain" description="OmpA-like" evidence="3">
    <location>
        <begin position="70"/>
        <end position="220"/>
    </location>
</feature>
<gene>
    <name evidence="4" type="ORF">HMPREF1536_05162</name>
</gene>
<dbReference type="PROSITE" id="PS51123">
    <property type="entry name" value="OMPA_2"/>
    <property type="match status" value="1"/>
</dbReference>
<dbReference type="InterPro" id="IPR006665">
    <property type="entry name" value="OmpA-like"/>
</dbReference>
<evidence type="ECO:0000313" key="4">
    <source>
        <dbReference type="EMBL" id="KKB47518.1"/>
    </source>
</evidence>
<keyword evidence="2" id="KW-1133">Transmembrane helix</keyword>
<dbReference type="Proteomes" id="UP000033035">
    <property type="component" value="Unassembled WGS sequence"/>
</dbReference>
<evidence type="ECO:0000256" key="2">
    <source>
        <dbReference type="SAM" id="Phobius"/>
    </source>
</evidence>
<name>A0A0F5IPW4_9BACT</name>
<keyword evidence="1 2" id="KW-0472">Membrane</keyword>
<dbReference type="InterPro" id="IPR036737">
    <property type="entry name" value="OmpA-like_sf"/>
</dbReference>
<dbReference type="PANTHER" id="PTHR30329">
    <property type="entry name" value="STATOR ELEMENT OF FLAGELLAR MOTOR COMPLEX"/>
    <property type="match status" value="1"/>
</dbReference>
<evidence type="ECO:0000259" key="3">
    <source>
        <dbReference type="PROSITE" id="PS51123"/>
    </source>
</evidence>
<reference evidence="4 5" key="1">
    <citation type="submission" date="2013-04" db="EMBL/GenBank/DDBJ databases">
        <title>The Genome Sequence of Parabacteroides gordonii DSM 23371.</title>
        <authorList>
            <consortium name="The Broad Institute Genomics Platform"/>
            <person name="Earl A."/>
            <person name="Ward D."/>
            <person name="Feldgarden M."/>
            <person name="Gevers D."/>
            <person name="Martens E."/>
            <person name="Sakamoto M."/>
            <person name="Benno Y."/>
            <person name="Suzuki N."/>
            <person name="Matsunaga N."/>
            <person name="Koshihara K."/>
            <person name="Seki M."/>
            <person name="Komiya H."/>
            <person name="Walker B."/>
            <person name="Young S."/>
            <person name="Zeng Q."/>
            <person name="Gargeya S."/>
            <person name="Fitzgerald M."/>
            <person name="Haas B."/>
            <person name="Abouelleil A."/>
            <person name="Allen A.W."/>
            <person name="Alvarado L."/>
            <person name="Arachchi H.M."/>
            <person name="Berlin A.M."/>
            <person name="Chapman S.B."/>
            <person name="Gainer-Dewar J."/>
            <person name="Goldberg J."/>
            <person name="Griggs A."/>
            <person name="Gujja S."/>
            <person name="Hansen M."/>
            <person name="Howarth C."/>
            <person name="Imamovic A."/>
            <person name="Ireland A."/>
            <person name="Larimer J."/>
            <person name="McCowan C."/>
            <person name="Murphy C."/>
            <person name="Pearson M."/>
            <person name="Poon T.W."/>
            <person name="Priest M."/>
            <person name="Roberts A."/>
            <person name="Saif S."/>
            <person name="Shea T."/>
            <person name="Sisk P."/>
            <person name="Sykes S."/>
            <person name="Wortman J."/>
            <person name="Nusbaum C."/>
            <person name="Birren B."/>
        </authorList>
    </citation>
    <scope>NUCLEOTIDE SEQUENCE [LARGE SCALE GENOMIC DNA]</scope>
    <source>
        <strain evidence="4 5">MS-1</strain>
    </source>
</reference>
<keyword evidence="2" id="KW-0812">Transmembrane</keyword>
<feature type="transmembrane region" description="Helical" evidence="2">
    <location>
        <begin position="6"/>
        <end position="29"/>
    </location>
</feature>
<dbReference type="SUPFAM" id="SSF103088">
    <property type="entry name" value="OmpA-like"/>
    <property type="match status" value="1"/>
</dbReference>
<evidence type="ECO:0000313" key="5">
    <source>
        <dbReference type="Proteomes" id="UP000033035"/>
    </source>
</evidence>
<organism evidence="4 5">
    <name type="scientific">Parabacteroides gordonii MS-1 = DSM 23371</name>
    <dbReference type="NCBI Taxonomy" id="1203610"/>
    <lineage>
        <taxon>Bacteria</taxon>
        <taxon>Pseudomonadati</taxon>
        <taxon>Bacteroidota</taxon>
        <taxon>Bacteroidia</taxon>
        <taxon>Bacteroidales</taxon>
        <taxon>Tannerellaceae</taxon>
        <taxon>Parabacteroides</taxon>
    </lineage>
</organism>
<dbReference type="GO" id="GO:0016020">
    <property type="term" value="C:membrane"/>
    <property type="evidence" value="ECO:0007669"/>
    <property type="project" value="UniProtKB-UniRule"/>
</dbReference>
<dbReference type="Gene3D" id="3.30.1330.60">
    <property type="entry name" value="OmpA-like domain"/>
    <property type="match status" value="1"/>
</dbReference>
<comment type="caution">
    <text evidence="4">The sequence shown here is derived from an EMBL/GenBank/DDBJ whole genome shotgun (WGS) entry which is preliminary data.</text>
</comment>
<sequence>MAKHNVWMSVSDLMTGLMVIFLFVAIAYISRVNKNADVLAQYIEARQNLHDKLVDKFKTDTARWEMTIGKDLSLRFTNPTVLFQTGSWDLTPAFCNILEEFLPKYFDILLTDSLKNNISEIRIEGHTDPTPFPTLSSDPYIANVILSQRRSLSVLQYFRSMPTFQKYTSDQQRMLEYWFTANGLSYGRTLDSQNHLTYESGNSINYEKSRRVEFRIITTSEKMIEEFVKKIAK</sequence>
<evidence type="ECO:0000256" key="1">
    <source>
        <dbReference type="PROSITE-ProRule" id="PRU00473"/>
    </source>
</evidence>
<dbReference type="STRING" id="1203610.HMPREF1536_05162"/>
<dbReference type="EMBL" id="AQHW01000029">
    <property type="protein sequence ID" value="KKB47518.1"/>
    <property type="molecule type" value="Genomic_DNA"/>
</dbReference>